<dbReference type="EMBL" id="KN827609">
    <property type="protein sequence ID" value="KIK76217.1"/>
    <property type="molecule type" value="Genomic_DNA"/>
</dbReference>
<name>A0A0D0BYG9_9AGAM</name>
<gene>
    <name evidence="2" type="ORF">PAXRUDRAFT_170603</name>
</gene>
<keyword evidence="1" id="KW-1133">Transmembrane helix</keyword>
<evidence type="ECO:0000313" key="3">
    <source>
        <dbReference type="Proteomes" id="UP000054538"/>
    </source>
</evidence>
<reference evidence="2 3" key="1">
    <citation type="submission" date="2014-04" db="EMBL/GenBank/DDBJ databases">
        <authorList>
            <consortium name="DOE Joint Genome Institute"/>
            <person name="Kuo A."/>
            <person name="Kohler A."/>
            <person name="Jargeat P."/>
            <person name="Nagy L.G."/>
            <person name="Floudas D."/>
            <person name="Copeland A."/>
            <person name="Barry K.W."/>
            <person name="Cichocki N."/>
            <person name="Veneault-Fourrey C."/>
            <person name="LaButti K."/>
            <person name="Lindquist E.A."/>
            <person name="Lipzen A."/>
            <person name="Lundell T."/>
            <person name="Morin E."/>
            <person name="Murat C."/>
            <person name="Sun H."/>
            <person name="Tunlid A."/>
            <person name="Henrissat B."/>
            <person name="Grigoriev I.V."/>
            <person name="Hibbett D.S."/>
            <person name="Martin F."/>
            <person name="Nordberg H.P."/>
            <person name="Cantor M.N."/>
            <person name="Hua S.X."/>
        </authorList>
    </citation>
    <scope>NUCLEOTIDE SEQUENCE [LARGE SCALE GENOMIC DNA]</scope>
    <source>
        <strain evidence="2 3">Ve08.2h10</strain>
    </source>
</reference>
<feature type="non-terminal residue" evidence="2">
    <location>
        <position position="1"/>
    </location>
</feature>
<proteinExistence type="predicted"/>
<keyword evidence="3" id="KW-1185">Reference proteome</keyword>
<evidence type="ECO:0000313" key="2">
    <source>
        <dbReference type="EMBL" id="KIK76217.1"/>
    </source>
</evidence>
<dbReference type="InParanoid" id="A0A0D0BYG9"/>
<feature type="transmembrane region" description="Helical" evidence="1">
    <location>
        <begin position="132"/>
        <end position="155"/>
    </location>
</feature>
<feature type="non-terminal residue" evidence="2">
    <location>
        <position position="164"/>
    </location>
</feature>
<dbReference type="HOGENOM" id="CLU_1622949_0_0_1"/>
<accession>A0A0D0BYG9</accession>
<dbReference type="OrthoDB" id="785423at2759"/>
<evidence type="ECO:0008006" key="4">
    <source>
        <dbReference type="Google" id="ProtNLM"/>
    </source>
</evidence>
<organism evidence="2 3">
    <name type="scientific">Paxillus rubicundulus Ve08.2h10</name>
    <dbReference type="NCBI Taxonomy" id="930991"/>
    <lineage>
        <taxon>Eukaryota</taxon>
        <taxon>Fungi</taxon>
        <taxon>Dikarya</taxon>
        <taxon>Basidiomycota</taxon>
        <taxon>Agaricomycotina</taxon>
        <taxon>Agaricomycetes</taxon>
        <taxon>Agaricomycetidae</taxon>
        <taxon>Boletales</taxon>
        <taxon>Paxilineae</taxon>
        <taxon>Paxillaceae</taxon>
        <taxon>Paxillus</taxon>
    </lineage>
</organism>
<dbReference type="Proteomes" id="UP000054538">
    <property type="component" value="Unassembled WGS sequence"/>
</dbReference>
<reference evidence="3" key="2">
    <citation type="submission" date="2015-01" db="EMBL/GenBank/DDBJ databases">
        <title>Evolutionary Origins and Diversification of the Mycorrhizal Mutualists.</title>
        <authorList>
            <consortium name="DOE Joint Genome Institute"/>
            <consortium name="Mycorrhizal Genomics Consortium"/>
            <person name="Kohler A."/>
            <person name="Kuo A."/>
            <person name="Nagy L.G."/>
            <person name="Floudas D."/>
            <person name="Copeland A."/>
            <person name="Barry K.W."/>
            <person name="Cichocki N."/>
            <person name="Veneault-Fourrey C."/>
            <person name="LaButti K."/>
            <person name="Lindquist E.A."/>
            <person name="Lipzen A."/>
            <person name="Lundell T."/>
            <person name="Morin E."/>
            <person name="Murat C."/>
            <person name="Riley R."/>
            <person name="Ohm R."/>
            <person name="Sun H."/>
            <person name="Tunlid A."/>
            <person name="Henrissat B."/>
            <person name="Grigoriev I.V."/>
            <person name="Hibbett D.S."/>
            <person name="Martin F."/>
        </authorList>
    </citation>
    <scope>NUCLEOTIDE SEQUENCE [LARGE SCALE GENOMIC DNA]</scope>
    <source>
        <strain evidence="3">Ve08.2h10</strain>
    </source>
</reference>
<evidence type="ECO:0000256" key="1">
    <source>
        <dbReference type="SAM" id="Phobius"/>
    </source>
</evidence>
<keyword evidence="1" id="KW-0812">Transmembrane</keyword>
<dbReference type="AlphaFoldDB" id="A0A0D0BYG9"/>
<dbReference type="STRING" id="930991.A0A0D0BYG9"/>
<protein>
    <recommendedName>
        <fullName evidence="4">DDE Tnp4 domain-containing protein</fullName>
    </recommendedName>
</protein>
<sequence length="164" mass="18774">VTGLSSHHIGERFQHSPDTITRYFKQQLDFFSSLPFNTAQVHFPTPDTPVSAANHNDPQFWFFENCIGTVDGTNIQVFALLEEHVHMWNCKGLLSQDCLFICDMDFFFSHMCSMDGMDPLLRQHSRMMPSPMTYACLPANIFLQMWVLGLLILSLSHIGAWTIT</sequence>
<keyword evidence="1" id="KW-0472">Membrane</keyword>